<comment type="caution">
    <text evidence="5">The sequence shown here is derived from an EMBL/GenBank/DDBJ whole genome shotgun (WGS) entry which is preliminary data.</text>
</comment>
<feature type="transmembrane region" description="Helical" evidence="4">
    <location>
        <begin position="123"/>
        <end position="142"/>
    </location>
</feature>
<gene>
    <name evidence="5" type="ORF">CC1G_06469</name>
</gene>
<feature type="transmembrane region" description="Helical" evidence="4">
    <location>
        <begin position="97"/>
        <end position="116"/>
    </location>
</feature>
<dbReference type="RefSeq" id="XP_001835066.2">
    <property type="nucleotide sequence ID" value="XM_001835014.2"/>
</dbReference>
<accession>A8NN79</accession>
<dbReference type="VEuPathDB" id="FungiDB:CC1G_06469"/>
<feature type="compositionally biased region" description="Low complexity" evidence="3">
    <location>
        <begin position="1"/>
        <end position="19"/>
    </location>
</feature>
<dbReference type="SUPFAM" id="SSF103473">
    <property type="entry name" value="MFS general substrate transporter"/>
    <property type="match status" value="1"/>
</dbReference>
<dbReference type="PANTHER" id="PTHR11360:SF234">
    <property type="entry name" value="MFS-TYPE TRANSPORTER DBAD-RELATED"/>
    <property type="match status" value="1"/>
</dbReference>
<dbReference type="eggNOG" id="KOG2504">
    <property type="taxonomic scope" value="Eukaryota"/>
</dbReference>
<dbReference type="InterPro" id="IPR036259">
    <property type="entry name" value="MFS_trans_sf"/>
</dbReference>
<protein>
    <recommendedName>
        <fullName evidence="7">Major facilitator superfamily (MFS) profile domain-containing protein</fullName>
    </recommendedName>
</protein>
<evidence type="ECO:0000313" key="6">
    <source>
        <dbReference type="Proteomes" id="UP000001861"/>
    </source>
</evidence>
<evidence type="ECO:0008006" key="7">
    <source>
        <dbReference type="Google" id="ProtNLM"/>
    </source>
</evidence>
<dbReference type="AlphaFoldDB" id="A8NN79"/>
<feature type="transmembrane region" description="Helical" evidence="4">
    <location>
        <begin position="218"/>
        <end position="238"/>
    </location>
</feature>
<reference evidence="5 6" key="1">
    <citation type="journal article" date="2010" name="Proc. Natl. Acad. Sci. U.S.A.">
        <title>Insights into evolution of multicellular fungi from the assembled chromosomes of the mushroom Coprinopsis cinerea (Coprinus cinereus).</title>
        <authorList>
            <person name="Stajich J.E."/>
            <person name="Wilke S.K."/>
            <person name="Ahren D."/>
            <person name="Au C.H."/>
            <person name="Birren B.W."/>
            <person name="Borodovsky M."/>
            <person name="Burns C."/>
            <person name="Canback B."/>
            <person name="Casselton L.A."/>
            <person name="Cheng C.K."/>
            <person name="Deng J."/>
            <person name="Dietrich F.S."/>
            <person name="Fargo D.C."/>
            <person name="Farman M.L."/>
            <person name="Gathman A.C."/>
            <person name="Goldberg J."/>
            <person name="Guigo R."/>
            <person name="Hoegger P.J."/>
            <person name="Hooker J.B."/>
            <person name="Huggins A."/>
            <person name="James T.Y."/>
            <person name="Kamada T."/>
            <person name="Kilaru S."/>
            <person name="Kodira C."/>
            <person name="Kues U."/>
            <person name="Kupfer D."/>
            <person name="Kwan H.S."/>
            <person name="Lomsadze A."/>
            <person name="Li W."/>
            <person name="Lilly W.W."/>
            <person name="Ma L.J."/>
            <person name="Mackey A.J."/>
            <person name="Manning G."/>
            <person name="Martin F."/>
            <person name="Muraguchi H."/>
            <person name="Natvig D.O."/>
            <person name="Palmerini H."/>
            <person name="Ramesh M.A."/>
            <person name="Rehmeyer C.J."/>
            <person name="Roe B.A."/>
            <person name="Shenoy N."/>
            <person name="Stanke M."/>
            <person name="Ter-Hovhannisyan V."/>
            <person name="Tunlid A."/>
            <person name="Velagapudi R."/>
            <person name="Vision T.J."/>
            <person name="Zeng Q."/>
            <person name="Zolan M.E."/>
            <person name="Pukkila P.J."/>
        </authorList>
    </citation>
    <scope>NUCLEOTIDE SEQUENCE [LARGE SCALE GENOMIC DNA]</scope>
    <source>
        <strain evidence="6">Okayama-7 / 130 / ATCC MYA-4618 / FGSC 9003</strain>
    </source>
</reference>
<evidence type="ECO:0000256" key="1">
    <source>
        <dbReference type="ARBA" id="ARBA00004141"/>
    </source>
</evidence>
<keyword evidence="4" id="KW-1133">Transmembrane helix</keyword>
<feature type="region of interest" description="Disordered" evidence="3">
    <location>
        <begin position="1"/>
        <end position="23"/>
    </location>
</feature>
<evidence type="ECO:0000256" key="3">
    <source>
        <dbReference type="SAM" id="MobiDB-lite"/>
    </source>
</evidence>
<feature type="transmembrane region" description="Helical" evidence="4">
    <location>
        <begin position="386"/>
        <end position="408"/>
    </location>
</feature>
<dbReference type="InParanoid" id="A8NN79"/>
<comment type="similarity">
    <text evidence="2">Belongs to the major facilitator superfamily. Monocarboxylate porter (TC 2.A.1.13) family.</text>
</comment>
<feature type="transmembrane region" description="Helical" evidence="4">
    <location>
        <begin position="299"/>
        <end position="317"/>
    </location>
</feature>
<dbReference type="OrthoDB" id="6499973at2759"/>
<feature type="transmembrane region" description="Helical" evidence="4">
    <location>
        <begin position="324"/>
        <end position="347"/>
    </location>
</feature>
<feature type="transmembrane region" description="Helical" evidence="4">
    <location>
        <begin position="353"/>
        <end position="374"/>
    </location>
</feature>
<sequence>MRTTTSVNDSLDHSSSSCVDAKEGFSTSCPTIEKGEELPPPAQRDSDDFPEGGVRGWLTVIGGALVAFCTFGVVQSFGVYQDFYTRTWLNEKTPSEVSWIGSVQVFLVFAIGLPAGRLLDLGYFHHTMISGTVIFALSIFMLSLSQPHHYYQNFLAQGLGMGLGMGLMFIPALTMTSHYFRRKRSLAMGVVVSGSSIGACIYPVLLNNLFGRKSGFGWGVRAVGFLDVGLLLIANFLMKPRLQPRKGTNQSPPATFRDIANDAPFWVFVAGTFLVFWGVFVPFFYLQLYAAVYGVDPQFLKYAITVMNGASILGRTIPNLVADLLIASSIISGALMFALFGATSVGGVATFGIFYGFFSGGVISLAAPAVASFITHPDLSDLGIRIGVLSFSLAFALLTGNPIAGALLTSNHHWQRPLTFAAVVVFAGALCYLLVWRSLVSRRKTKAI</sequence>
<feature type="transmembrane region" description="Helical" evidence="4">
    <location>
        <begin position="154"/>
        <end position="174"/>
    </location>
</feature>
<dbReference type="Proteomes" id="UP000001861">
    <property type="component" value="Unassembled WGS sequence"/>
</dbReference>
<evidence type="ECO:0000313" key="5">
    <source>
        <dbReference type="EMBL" id="EAU86708.2"/>
    </source>
</evidence>
<evidence type="ECO:0000256" key="4">
    <source>
        <dbReference type="SAM" id="Phobius"/>
    </source>
</evidence>
<organism evidence="5 6">
    <name type="scientific">Coprinopsis cinerea (strain Okayama-7 / 130 / ATCC MYA-4618 / FGSC 9003)</name>
    <name type="common">Inky cap fungus</name>
    <name type="synonym">Hormographiella aspergillata</name>
    <dbReference type="NCBI Taxonomy" id="240176"/>
    <lineage>
        <taxon>Eukaryota</taxon>
        <taxon>Fungi</taxon>
        <taxon>Dikarya</taxon>
        <taxon>Basidiomycota</taxon>
        <taxon>Agaricomycotina</taxon>
        <taxon>Agaricomycetes</taxon>
        <taxon>Agaricomycetidae</taxon>
        <taxon>Agaricales</taxon>
        <taxon>Agaricineae</taxon>
        <taxon>Psathyrellaceae</taxon>
        <taxon>Coprinopsis</taxon>
    </lineage>
</organism>
<dbReference type="Gene3D" id="1.20.1250.20">
    <property type="entry name" value="MFS general substrate transporter like domains"/>
    <property type="match status" value="2"/>
</dbReference>
<proteinExistence type="inferred from homology"/>
<dbReference type="OMA" id="IRAPIDM"/>
<feature type="transmembrane region" description="Helical" evidence="4">
    <location>
        <begin position="186"/>
        <end position="206"/>
    </location>
</feature>
<dbReference type="GeneID" id="6011592"/>
<feature type="transmembrane region" description="Helical" evidence="4">
    <location>
        <begin position="56"/>
        <end position="77"/>
    </location>
</feature>
<dbReference type="InterPro" id="IPR011701">
    <property type="entry name" value="MFS"/>
</dbReference>
<dbReference type="EMBL" id="AACS02000012">
    <property type="protein sequence ID" value="EAU86708.2"/>
    <property type="molecule type" value="Genomic_DNA"/>
</dbReference>
<evidence type="ECO:0000256" key="2">
    <source>
        <dbReference type="ARBA" id="ARBA00006727"/>
    </source>
</evidence>
<dbReference type="HOGENOM" id="CLU_001265_1_1_1"/>
<keyword evidence="4" id="KW-0812">Transmembrane</keyword>
<keyword evidence="6" id="KW-1185">Reference proteome</keyword>
<feature type="transmembrane region" description="Helical" evidence="4">
    <location>
        <begin position="265"/>
        <end position="287"/>
    </location>
</feature>
<dbReference type="KEGG" id="cci:CC1G_06469"/>
<name>A8NN79_COPC7</name>
<dbReference type="Pfam" id="PF07690">
    <property type="entry name" value="MFS_1"/>
    <property type="match status" value="1"/>
</dbReference>
<dbReference type="PANTHER" id="PTHR11360">
    <property type="entry name" value="MONOCARBOXYLATE TRANSPORTER"/>
    <property type="match status" value="1"/>
</dbReference>
<dbReference type="InterPro" id="IPR050327">
    <property type="entry name" value="Proton-linked_MCT"/>
</dbReference>
<comment type="subcellular location">
    <subcellularLocation>
        <location evidence="1">Membrane</location>
        <topology evidence="1">Multi-pass membrane protein</topology>
    </subcellularLocation>
</comment>
<dbReference type="GO" id="GO:0016020">
    <property type="term" value="C:membrane"/>
    <property type="evidence" value="ECO:0007669"/>
    <property type="project" value="UniProtKB-SubCell"/>
</dbReference>
<dbReference type="GO" id="GO:0022857">
    <property type="term" value="F:transmembrane transporter activity"/>
    <property type="evidence" value="ECO:0007669"/>
    <property type="project" value="InterPro"/>
</dbReference>
<keyword evidence="4" id="KW-0472">Membrane</keyword>
<feature type="transmembrane region" description="Helical" evidence="4">
    <location>
        <begin position="420"/>
        <end position="440"/>
    </location>
</feature>